<comment type="caution">
    <text evidence="1">The sequence shown here is derived from an EMBL/GenBank/DDBJ whole genome shotgun (WGS) entry which is preliminary data.</text>
</comment>
<evidence type="ECO:0000313" key="2">
    <source>
        <dbReference type="Proteomes" id="UP000789920"/>
    </source>
</evidence>
<proteinExistence type="predicted"/>
<organism evidence="1 2">
    <name type="scientific">Racocetra persica</name>
    <dbReference type="NCBI Taxonomy" id="160502"/>
    <lineage>
        <taxon>Eukaryota</taxon>
        <taxon>Fungi</taxon>
        <taxon>Fungi incertae sedis</taxon>
        <taxon>Mucoromycota</taxon>
        <taxon>Glomeromycotina</taxon>
        <taxon>Glomeromycetes</taxon>
        <taxon>Diversisporales</taxon>
        <taxon>Gigasporaceae</taxon>
        <taxon>Racocetra</taxon>
    </lineage>
</organism>
<dbReference type="EMBL" id="CAJVQC010003007">
    <property type="protein sequence ID" value="CAG8520300.1"/>
    <property type="molecule type" value="Genomic_DNA"/>
</dbReference>
<keyword evidence="2" id="KW-1185">Reference proteome</keyword>
<reference evidence="1" key="1">
    <citation type="submission" date="2021-06" db="EMBL/GenBank/DDBJ databases">
        <authorList>
            <person name="Kallberg Y."/>
            <person name="Tangrot J."/>
            <person name="Rosling A."/>
        </authorList>
    </citation>
    <scope>NUCLEOTIDE SEQUENCE</scope>
    <source>
        <strain evidence="1">MA461A</strain>
    </source>
</reference>
<sequence>WPQRKVLNHTSSLYKMTKVSNVSKERISGNFDILNEFTVENMGTNENEQTTSQSINTLDCEDALEASSALIVSQKDHDPGFFITPTLNTIQSDVAEVPQTGPFTMSENICFHLYQCYLHSKFCDIELRVPYVKDNSIKVHAIILSRSQYLKKLIETDGPVIVMEVNDPNMNQEALYICIGHLYTPHYNCVTSSNVRYVLATAYHFELKDLCDFARDFIKNILNPYNVLVIGQWIENSITYGEYSDEIKHSIFNYLAVSLPTDLKVFPEKSIYQIMKDGIGDIDPSFPNPGYHKLVDIYALLPFNWFKRVVESDKFSCPTDIDRFHFARQVISARAKRYASENRPKQYEAVFMCFGSDCSVLVTNEKP</sequence>
<name>A0ACA9LC33_9GLOM</name>
<feature type="non-terminal residue" evidence="1">
    <location>
        <position position="1"/>
    </location>
</feature>
<accession>A0ACA9LC33</accession>
<gene>
    <name evidence="1" type="ORF">RPERSI_LOCUS2668</name>
</gene>
<dbReference type="Proteomes" id="UP000789920">
    <property type="component" value="Unassembled WGS sequence"/>
</dbReference>
<protein>
    <submittedName>
        <fullName evidence="1">17926_t:CDS:1</fullName>
    </submittedName>
</protein>
<evidence type="ECO:0000313" key="1">
    <source>
        <dbReference type="EMBL" id="CAG8520300.1"/>
    </source>
</evidence>